<protein>
    <recommendedName>
        <fullName evidence="4">TPR-repeat-containing protein</fullName>
    </recommendedName>
</protein>
<accession>A0ABP5MX13</accession>
<evidence type="ECO:0000256" key="1">
    <source>
        <dbReference type="SAM" id="MobiDB-lite"/>
    </source>
</evidence>
<feature type="region of interest" description="Disordered" evidence="1">
    <location>
        <begin position="1"/>
        <end position="35"/>
    </location>
</feature>
<dbReference type="EMBL" id="BAAAOP010000001">
    <property type="protein sequence ID" value="GAA2185097.1"/>
    <property type="molecule type" value="Genomic_DNA"/>
</dbReference>
<feature type="compositionally biased region" description="Acidic residues" evidence="1">
    <location>
        <begin position="300"/>
        <end position="316"/>
    </location>
</feature>
<reference evidence="3" key="1">
    <citation type="journal article" date="2019" name="Int. J. Syst. Evol. Microbiol.">
        <title>The Global Catalogue of Microorganisms (GCM) 10K type strain sequencing project: providing services to taxonomists for standard genome sequencing and annotation.</title>
        <authorList>
            <consortium name="The Broad Institute Genomics Platform"/>
            <consortium name="The Broad Institute Genome Sequencing Center for Infectious Disease"/>
            <person name="Wu L."/>
            <person name="Ma J."/>
        </authorList>
    </citation>
    <scope>NUCLEOTIDE SEQUENCE [LARGE SCALE GENOMIC DNA]</scope>
    <source>
        <strain evidence="3">JCM 14919</strain>
    </source>
</reference>
<feature type="compositionally biased region" description="Acidic residues" evidence="1">
    <location>
        <begin position="271"/>
        <end position="280"/>
    </location>
</feature>
<keyword evidence="3" id="KW-1185">Reference proteome</keyword>
<comment type="caution">
    <text evidence="2">The sequence shown here is derived from an EMBL/GenBank/DDBJ whole genome shotgun (WGS) entry which is preliminary data.</text>
</comment>
<name>A0ABP5MX13_9MICO</name>
<organism evidence="2 3">
    <name type="scientific">Leucobacter alluvii</name>
    <dbReference type="NCBI Taxonomy" id="340321"/>
    <lineage>
        <taxon>Bacteria</taxon>
        <taxon>Bacillati</taxon>
        <taxon>Actinomycetota</taxon>
        <taxon>Actinomycetes</taxon>
        <taxon>Micrococcales</taxon>
        <taxon>Microbacteriaceae</taxon>
        <taxon>Leucobacter</taxon>
    </lineage>
</organism>
<feature type="compositionally biased region" description="Basic and acidic residues" evidence="1">
    <location>
        <begin position="281"/>
        <end position="299"/>
    </location>
</feature>
<evidence type="ECO:0008006" key="4">
    <source>
        <dbReference type="Google" id="ProtNLM"/>
    </source>
</evidence>
<feature type="region of interest" description="Disordered" evidence="1">
    <location>
        <begin position="268"/>
        <end position="343"/>
    </location>
</feature>
<evidence type="ECO:0000313" key="2">
    <source>
        <dbReference type="EMBL" id="GAA2185097.1"/>
    </source>
</evidence>
<sequence length="395" mass="43395">MFTEAERLQHELRPVRSDHRDPVLPDEVEPKDLHPSARNELKTLQADVQERVARHLAMVAFLIDDDAELAHQHALSANRRAGRIPVARETLAITAYRTGDYALALRELRTYRRLSGLDGHVALMVDCERGLGRPDKAIETGLEADTSRLDTEQRVHLAIAMSGARLDLGQTQQALFELEIPELNPTKAFSWSPDLFAAYSAVLEDLGRSAEAAKWLERAEQAARALQAHHGSLDELEVFEVYEDAIEEERDAELENEAAEEMIGEFAGVDEAADESDPSDDADRSDETDADIEADREIVESVEEEPAEEEPADEEPAGQIGDERTEAEAPEAALPEAEMSIEDEVDELLAAAGITGLASGVDTASEPDDGSEPLAESDDPTDVGDEAEERTEQRD</sequence>
<gene>
    <name evidence="2" type="ORF">GCM10009786_00020</name>
</gene>
<dbReference type="InterPro" id="IPR011990">
    <property type="entry name" value="TPR-like_helical_dom_sf"/>
</dbReference>
<feature type="compositionally biased region" description="Acidic residues" evidence="1">
    <location>
        <begin position="365"/>
        <end position="389"/>
    </location>
</feature>
<proteinExistence type="predicted"/>
<dbReference type="Gene3D" id="1.25.40.10">
    <property type="entry name" value="Tetratricopeptide repeat domain"/>
    <property type="match status" value="1"/>
</dbReference>
<dbReference type="Proteomes" id="UP001501084">
    <property type="component" value="Unassembled WGS sequence"/>
</dbReference>
<feature type="region of interest" description="Disordered" evidence="1">
    <location>
        <begin position="358"/>
        <end position="395"/>
    </location>
</feature>
<evidence type="ECO:0000313" key="3">
    <source>
        <dbReference type="Proteomes" id="UP001501084"/>
    </source>
</evidence>